<dbReference type="RefSeq" id="WP_068951935.1">
    <property type="nucleotide sequence ID" value="NZ_LGLV01000004.1"/>
</dbReference>
<organism evidence="1 2">
    <name type="scientific">Pararhizobium polonicum</name>
    <dbReference type="NCBI Taxonomy" id="1612624"/>
    <lineage>
        <taxon>Bacteria</taxon>
        <taxon>Pseudomonadati</taxon>
        <taxon>Pseudomonadota</taxon>
        <taxon>Alphaproteobacteria</taxon>
        <taxon>Hyphomicrobiales</taxon>
        <taxon>Rhizobiaceae</taxon>
        <taxon>Rhizobium/Agrobacterium group</taxon>
        <taxon>Pararhizobium</taxon>
    </lineage>
</organism>
<dbReference type="NCBIfam" id="TIGR01509">
    <property type="entry name" value="HAD-SF-IA-v3"/>
    <property type="match status" value="1"/>
</dbReference>
<dbReference type="InterPro" id="IPR051806">
    <property type="entry name" value="HAD-like_SPP"/>
</dbReference>
<keyword evidence="2" id="KW-1185">Reference proteome</keyword>
<name>A0A1C7P6P4_9HYPH</name>
<sequence length="224" mass="23999">MSSASSPVFGKKYSAFLFDMDGTLLSSIEAAERVWGSWAERHGLDVATFLPTMHGKRGVDTIRQLGLPGVDPEAEAAIITQLEIDDIEGVKPLPGAIEFLKSLPPERWAIVTSSPRELAKVRIAAAGLPEPKFIVIAEDVSRGKPSPECYLLGAKRVGFDAKDCLVFEDVAAGVIAGESAGSDVMVITATHTHPFETAHQTIPGYIGIEVSVDENGDITLTDRR</sequence>
<dbReference type="Proteomes" id="UP000093111">
    <property type="component" value="Unassembled WGS sequence"/>
</dbReference>
<dbReference type="Gene3D" id="3.40.50.1000">
    <property type="entry name" value="HAD superfamily/HAD-like"/>
    <property type="match status" value="1"/>
</dbReference>
<dbReference type="SUPFAM" id="SSF56784">
    <property type="entry name" value="HAD-like"/>
    <property type="match status" value="1"/>
</dbReference>
<accession>A0A1C7P6P4</accession>
<dbReference type="PANTHER" id="PTHR43481:SF4">
    <property type="entry name" value="GLYCEROL-1-PHOSPHATE PHOSPHOHYDROLASE 1-RELATED"/>
    <property type="match status" value="1"/>
</dbReference>
<dbReference type="AlphaFoldDB" id="A0A1C7P6P4"/>
<dbReference type="Pfam" id="PF00702">
    <property type="entry name" value="Hydrolase"/>
    <property type="match status" value="1"/>
</dbReference>
<dbReference type="PATRIC" id="fig|1612624.7.peg.877"/>
<dbReference type="EMBL" id="LGLV01000004">
    <property type="protein sequence ID" value="OBZ96923.1"/>
    <property type="molecule type" value="Genomic_DNA"/>
</dbReference>
<protein>
    <submittedName>
        <fullName evidence="1">Glycerol-3-phosphatase</fullName>
    </submittedName>
</protein>
<reference evidence="1 2" key="1">
    <citation type="journal article" date="2016" name="Syst. Appl. Microbiol.">
        <title>Pararhizobium polonicum sp. nov. isolated from tumors on stone fruit rootstocks.</title>
        <authorList>
            <person name="Pulawska J."/>
            <person name="Kuzmanovic N."/>
            <person name="Willems A."/>
            <person name="Pothier J.F."/>
        </authorList>
    </citation>
    <scope>NUCLEOTIDE SEQUENCE [LARGE SCALE GENOMIC DNA]</scope>
    <source>
        <strain evidence="1 2">F5.1</strain>
    </source>
</reference>
<dbReference type="SFLD" id="SFLDS00003">
    <property type="entry name" value="Haloacid_Dehalogenase"/>
    <property type="match status" value="1"/>
</dbReference>
<dbReference type="InterPro" id="IPR023214">
    <property type="entry name" value="HAD_sf"/>
</dbReference>
<dbReference type="SFLD" id="SFLDG01129">
    <property type="entry name" value="C1.5:_HAD__Beta-PGM__Phosphata"/>
    <property type="match status" value="1"/>
</dbReference>
<dbReference type="InterPro" id="IPR006439">
    <property type="entry name" value="HAD-SF_hydro_IA"/>
</dbReference>
<dbReference type="InterPro" id="IPR023198">
    <property type="entry name" value="PGP-like_dom2"/>
</dbReference>
<dbReference type="GO" id="GO:0050308">
    <property type="term" value="F:sugar-phosphatase activity"/>
    <property type="evidence" value="ECO:0007669"/>
    <property type="project" value="TreeGrafter"/>
</dbReference>
<dbReference type="InterPro" id="IPR036412">
    <property type="entry name" value="HAD-like_sf"/>
</dbReference>
<evidence type="ECO:0000313" key="1">
    <source>
        <dbReference type="EMBL" id="OBZ96923.1"/>
    </source>
</evidence>
<dbReference type="Gene3D" id="1.10.150.240">
    <property type="entry name" value="Putative phosphatase, domain 2"/>
    <property type="match status" value="1"/>
</dbReference>
<evidence type="ECO:0000313" key="2">
    <source>
        <dbReference type="Proteomes" id="UP000093111"/>
    </source>
</evidence>
<dbReference type="CDD" id="cd07527">
    <property type="entry name" value="HAD_ScGPP-like"/>
    <property type="match status" value="1"/>
</dbReference>
<proteinExistence type="predicted"/>
<dbReference type="PROSITE" id="PS01228">
    <property type="entry name" value="COF_1"/>
    <property type="match status" value="1"/>
</dbReference>
<dbReference type="STRING" id="1612624.ADU59_04190"/>
<dbReference type="PANTHER" id="PTHR43481">
    <property type="entry name" value="FRUCTOSE-1-PHOSPHATE PHOSPHATASE"/>
    <property type="match status" value="1"/>
</dbReference>
<gene>
    <name evidence="1" type="ORF">ADU59_04190</name>
</gene>
<comment type="caution">
    <text evidence="1">The sequence shown here is derived from an EMBL/GenBank/DDBJ whole genome shotgun (WGS) entry which is preliminary data.</text>
</comment>
<dbReference type="OrthoDB" id="9800058at2"/>